<organism evidence="8 9">
    <name type="scientific">Globodera rostochiensis</name>
    <name type="common">Golden nematode worm</name>
    <name type="synonym">Heterodera rostochiensis</name>
    <dbReference type="NCBI Taxonomy" id="31243"/>
    <lineage>
        <taxon>Eukaryota</taxon>
        <taxon>Metazoa</taxon>
        <taxon>Ecdysozoa</taxon>
        <taxon>Nematoda</taxon>
        <taxon>Chromadorea</taxon>
        <taxon>Rhabditida</taxon>
        <taxon>Tylenchina</taxon>
        <taxon>Tylenchomorpha</taxon>
        <taxon>Tylenchoidea</taxon>
        <taxon>Heteroderidae</taxon>
        <taxon>Heteroderinae</taxon>
        <taxon>Globodera</taxon>
    </lineage>
</organism>
<dbReference type="SUPFAM" id="SSF52540">
    <property type="entry name" value="P-loop containing nucleoside triphosphate hydrolases"/>
    <property type="match status" value="1"/>
</dbReference>
<feature type="binding site" evidence="5">
    <location>
        <begin position="54"/>
        <end position="61"/>
    </location>
    <ligand>
        <name>GTP</name>
        <dbReference type="ChEBI" id="CHEBI:37565"/>
    </ligand>
</feature>
<dbReference type="NCBIfam" id="TIGR00231">
    <property type="entry name" value="small_GTP"/>
    <property type="match status" value="1"/>
</dbReference>
<dbReference type="PANTHER" id="PTHR11711">
    <property type="entry name" value="ADP RIBOSYLATION FACTOR-RELATED"/>
    <property type="match status" value="1"/>
</dbReference>
<evidence type="ECO:0000256" key="4">
    <source>
        <dbReference type="ARBA" id="ARBA00023134"/>
    </source>
</evidence>
<dbReference type="InterPro" id="IPR006689">
    <property type="entry name" value="Small_GTPase_ARF/SAR"/>
</dbReference>
<evidence type="ECO:0000256" key="7">
    <source>
        <dbReference type="RuleBase" id="RU003925"/>
    </source>
</evidence>
<comment type="similarity">
    <text evidence="1 7">Belongs to the small GTPase superfamily. Arf family.</text>
</comment>
<name>A0A914H246_GLORO</name>
<feature type="binding site" evidence="5">
    <location>
        <begin position="160"/>
        <end position="163"/>
    </location>
    <ligand>
        <name>GTP</name>
        <dbReference type="ChEBI" id="CHEBI:37565"/>
    </ligand>
</feature>
<keyword evidence="3 5" id="KW-0547">Nucleotide-binding</keyword>
<dbReference type="InterPro" id="IPR005225">
    <property type="entry name" value="Small_GTP-bd"/>
</dbReference>
<proteinExistence type="inferred from homology"/>
<evidence type="ECO:0000256" key="2">
    <source>
        <dbReference type="ARBA" id="ARBA00019766"/>
    </source>
</evidence>
<dbReference type="SMART" id="SM00178">
    <property type="entry name" value="SAR"/>
    <property type="match status" value="1"/>
</dbReference>
<keyword evidence="6" id="KW-0479">Metal-binding</keyword>
<dbReference type="Pfam" id="PF00025">
    <property type="entry name" value="Arf"/>
    <property type="match status" value="1"/>
</dbReference>
<protein>
    <recommendedName>
        <fullName evidence="2">ADP-ribosylation factor-like protein 6</fullName>
    </recommendedName>
</protein>
<dbReference type="SMART" id="SM00177">
    <property type="entry name" value="ARF"/>
    <property type="match status" value="1"/>
</dbReference>
<feature type="binding site" evidence="5">
    <location>
        <position position="102"/>
    </location>
    <ligand>
        <name>GTP</name>
        <dbReference type="ChEBI" id="CHEBI:37565"/>
    </ligand>
</feature>
<keyword evidence="6" id="KW-0460">Magnesium</keyword>
<evidence type="ECO:0000256" key="5">
    <source>
        <dbReference type="PIRSR" id="PIRSR606689-1"/>
    </source>
</evidence>
<dbReference type="GO" id="GO:0005525">
    <property type="term" value="F:GTP binding"/>
    <property type="evidence" value="ECO:0007669"/>
    <property type="project" value="UniProtKB-KW"/>
</dbReference>
<dbReference type="Gene3D" id="3.40.50.300">
    <property type="entry name" value="P-loop containing nucleotide triphosphate hydrolases"/>
    <property type="match status" value="1"/>
</dbReference>
<dbReference type="GO" id="GO:0046872">
    <property type="term" value="F:metal ion binding"/>
    <property type="evidence" value="ECO:0007669"/>
    <property type="project" value="UniProtKB-KW"/>
</dbReference>
<keyword evidence="4 5" id="KW-0342">GTP-binding</keyword>
<dbReference type="Proteomes" id="UP000887572">
    <property type="component" value="Unplaced"/>
</dbReference>
<keyword evidence="8" id="KW-1185">Reference proteome</keyword>
<evidence type="ECO:0000256" key="6">
    <source>
        <dbReference type="PIRSR" id="PIRSR606689-2"/>
    </source>
</evidence>
<feature type="binding site" evidence="6">
    <location>
        <position position="61"/>
    </location>
    <ligand>
        <name>Mg(2+)</name>
        <dbReference type="ChEBI" id="CHEBI:18420"/>
    </ligand>
</feature>
<dbReference type="WBParaSite" id="Gr19_v10_g13296.t1">
    <property type="protein sequence ID" value="Gr19_v10_g13296.t1"/>
    <property type="gene ID" value="Gr19_v10_g13296"/>
</dbReference>
<evidence type="ECO:0000313" key="8">
    <source>
        <dbReference type="Proteomes" id="UP000887572"/>
    </source>
</evidence>
<accession>A0A914H246</accession>
<reference evidence="9" key="1">
    <citation type="submission" date="2022-11" db="UniProtKB">
        <authorList>
            <consortium name="WormBaseParasite"/>
        </authorList>
    </citation>
    <scope>IDENTIFICATION</scope>
</reference>
<dbReference type="FunFam" id="3.40.50.300:FF:001166">
    <property type="entry name" value="ADP-ribosylation factor D"/>
    <property type="match status" value="1"/>
</dbReference>
<dbReference type="InterPro" id="IPR027417">
    <property type="entry name" value="P-loop_NTPase"/>
</dbReference>
<dbReference type="PROSITE" id="PS51417">
    <property type="entry name" value="ARF"/>
    <property type="match status" value="1"/>
</dbReference>
<dbReference type="AlphaFoldDB" id="A0A914H246"/>
<evidence type="ECO:0000256" key="3">
    <source>
        <dbReference type="ARBA" id="ARBA00022741"/>
    </source>
</evidence>
<sequence>MSCGGCTTHGLTVYWGAFKMQLHYLGNRALYFFPSTLSSFFSTSGRQVEILILGLDNSGKTTFLNQLKPPETQTSNIVPTVGYTTERFSAAGMMFTAYDMSGESRYRNLWETQYKNVNGIIFVVDSTDKLRIAVARDELWMLLDHKDLTYKKTPLLILANKSDLKDAVPASEIHLNLGLDLIRNRNWHIVSTCALTGSGLVEGIDWLANNIKQLLTPTI</sequence>
<feature type="binding site" evidence="6">
    <location>
        <position position="80"/>
    </location>
    <ligand>
        <name>Mg(2+)</name>
        <dbReference type="ChEBI" id="CHEBI:18420"/>
    </ligand>
</feature>
<evidence type="ECO:0000256" key="1">
    <source>
        <dbReference type="ARBA" id="ARBA00010290"/>
    </source>
</evidence>
<evidence type="ECO:0000313" key="9">
    <source>
        <dbReference type="WBParaSite" id="Gr19_v10_g13296.t1"/>
    </source>
</evidence>
<dbReference type="PRINTS" id="PR00328">
    <property type="entry name" value="SAR1GTPBP"/>
</dbReference>
<dbReference type="GO" id="GO:0003924">
    <property type="term" value="F:GTPase activity"/>
    <property type="evidence" value="ECO:0007669"/>
    <property type="project" value="InterPro"/>
</dbReference>
<dbReference type="InterPro" id="IPR024156">
    <property type="entry name" value="Small_GTPase_ARF"/>
</dbReference>